<feature type="region of interest" description="Disordered" evidence="7">
    <location>
        <begin position="1"/>
        <end position="61"/>
    </location>
</feature>
<comment type="caution">
    <text evidence="8">The sequence shown here is derived from an EMBL/GenBank/DDBJ whole genome shotgun (WGS) entry which is preliminary data.</text>
</comment>
<evidence type="ECO:0000256" key="1">
    <source>
        <dbReference type="ARBA" id="ARBA00001913"/>
    </source>
</evidence>
<keyword evidence="9" id="KW-1185">Reference proteome</keyword>
<evidence type="ECO:0000313" key="9">
    <source>
        <dbReference type="Proteomes" id="UP001172102"/>
    </source>
</evidence>
<dbReference type="GO" id="GO:0004571">
    <property type="term" value="F:mannosyl-oligosaccharide 1,2-alpha-mannosidase activity"/>
    <property type="evidence" value="ECO:0007669"/>
    <property type="project" value="InterPro"/>
</dbReference>
<dbReference type="InterPro" id="IPR036026">
    <property type="entry name" value="Seven-hairpin_glycosidases"/>
</dbReference>
<keyword evidence="6" id="KW-0479">Metal-binding</keyword>
<reference evidence="8" key="1">
    <citation type="submission" date="2023-06" db="EMBL/GenBank/DDBJ databases">
        <title>Genome-scale phylogeny and comparative genomics of the fungal order Sordariales.</title>
        <authorList>
            <consortium name="Lawrence Berkeley National Laboratory"/>
            <person name="Hensen N."/>
            <person name="Bonometti L."/>
            <person name="Westerberg I."/>
            <person name="Brannstrom I.O."/>
            <person name="Guillou S."/>
            <person name="Cros-Aarteil S."/>
            <person name="Calhoun S."/>
            <person name="Haridas S."/>
            <person name="Kuo A."/>
            <person name="Mondo S."/>
            <person name="Pangilinan J."/>
            <person name="Riley R."/>
            <person name="Labutti K."/>
            <person name="Andreopoulos B."/>
            <person name="Lipzen A."/>
            <person name="Chen C."/>
            <person name="Yanf M."/>
            <person name="Daum C."/>
            <person name="Ng V."/>
            <person name="Clum A."/>
            <person name="Steindorff A."/>
            <person name="Ohm R."/>
            <person name="Martin F."/>
            <person name="Silar P."/>
            <person name="Natvig D."/>
            <person name="Lalanne C."/>
            <person name="Gautier V."/>
            <person name="Ament-Velasquez S.L."/>
            <person name="Kruys A."/>
            <person name="Hutchinson M.I."/>
            <person name="Powell A.J."/>
            <person name="Barry K."/>
            <person name="Miller A.N."/>
            <person name="Grigoriev I.V."/>
            <person name="Debuchy R."/>
            <person name="Gladieux P."/>
            <person name="Thoren M.H."/>
            <person name="Johannesson H."/>
        </authorList>
    </citation>
    <scope>NUCLEOTIDE SEQUENCE</scope>
    <source>
        <strain evidence="8">SMH4607-1</strain>
    </source>
</reference>
<keyword evidence="6" id="KW-0106">Calcium</keyword>
<keyword evidence="4 8" id="KW-0378">Hydrolase</keyword>
<dbReference type="Pfam" id="PF01532">
    <property type="entry name" value="Glyco_hydro_47"/>
    <property type="match status" value="2"/>
</dbReference>
<dbReference type="AlphaFoldDB" id="A0AA40AY12"/>
<evidence type="ECO:0000256" key="7">
    <source>
        <dbReference type="SAM" id="MobiDB-lite"/>
    </source>
</evidence>
<organism evidence="8 9">
    <name type="scientific">Lasiosphaeris hirsuta</name>
    <dbReference type="NCBI Taxonomy" id="260670"/>
    <lineage>
        <taxon>Eukaryota</taxon>
        <taxon>Fungi</taxon>
        <taxon>Dikarya</taxon>
        <taxon>Ascomycota</taxon>
        <taxon>Pezizomycotina</taxon>
        <taxon>Sordariomycetes</taxon>
        <taxon>Sordariomycetidae</taxon>
        <taxon>Sordariales</taxon>
        <taxon>Lasiosphaeriaceae</taxon>
        <taxon>Lasiosphaeris</taxon>
    </lineage>
</organism>
<dbReference type="PANTHER" id="PTHR11742:SF89">
    <property type="entry name" value="ALPHA-1,2-MANNOSIDASE"/>
    <property type="match status" value="1"/>
</dbReference>
<dbReference type="GO" id="GO:0036503">
    <property type="term" value="P:ERAD pathway"/>
    <property type="evidence" value="ECO:0007669"/>
    <property type="project" value="UniProtKB-ARBA"/>
</dbReference>
<dbReference type="GO" id="GO:0005509">
    <property type="term" value="F:calcium ion binding"/>
    <property type="evidence" value="ECO:0007669"/>
    <property type="project" value="InterPro"/>
</dbReference>
<protein>
    <submittedName>
        <fullName evidence="8">Glycoside hydrolase</fullName>
    </submittedName>
</protein>
<dbReference type="SUPFAM" id="SSF48225">
    <property type="entry name" value="Seven-hairpin glycosidases"/>
    <property type="match status" value="1"/>
</dbReference>
<dbReference type="PANTHER" id="PTHR11742">
    <property type="entry name" value="MANNOSYL-OLIGOSACCHARIDE ALPHA-1,2-MANNOSIDASE-RELATED"/>
    <property type="match status" value="1"/>
</dbReference>
<sequence length="297" mass="33419">MSNATGYRGPTSPRPERARRALVNCAGSRTQAAQDPARVPRQERHGTQPPRHQATPGQKMPSFAAEARTAPSHGCGTSWRSSRARPEIGTFSLEFTRLSMITGDAKRFDASQRIIDALHKQQNRTLLPGMWPMVTRSMNTCLKHTLCLVDEKRWVDAVMARAEIPAEEVTPEKSAALIVYTRLPEGFTAIPDANYHLRPEAIESVFILYRITGRVDLLESAWDIDVMVTEEKAPMADIMESFWLGEMLRYFYLIFSEPDLVSLHEYVFNTEMHPVQAAASVMKNGGSGWGWTCVVYF</sequence>
<dbReference type="GO" id="GO:0016020">
    <property type="term" value="C:membrane"/>
    <property type="evidence" value="ECO:0007669"/>
    <property type="project" value="InterPro"/>
</dbReference>
<dbReference type="Proteomes" id="UP001172102">
    <property type="component" value="Unassembled WGS sequence"/>
</dbReference>
<evidence type="ECO:0000256" key="6">
    <source>
        <dbReference type="PIRSR" id="PIRSR601382-2"/>
    </source>
</evidence>
<dbReference type="Gene3D" id="1.50.10.10">
    <property type="match status" value="2"/>
</dbReference>
<evidence type="ECO:0000256" key="3">
    <source>
        <dbReference type="ARBA" id="ARBA00007658"/>
    </source>
</evidence>
<feature type="binding site" evidence="6">
    <location>
        <position position="270"/>
    </location>
    <ligand>
        <name>Ca(2+)</name>
        <dbReference type="ChEBI" id="CHEBI:29108"/>
    </ligand>
</feature>
<evidence type="ECO:0000313" key="8">
    <source>
        <dbReference type="EMBL" id="KAK0724104.1"/>
    </source>
</evidence>
<dbReference type="GO" id="GO:0005783">
    <property type="term" value="C:endoplasmic reticulum"/>
    <property type="evidence" value="ECO:0007669"/>
    <property type="project" value="TreeGrafter"/>
</dbReference>
<evidence type="ECO:0000256" key="5">
    <source>
        <dbReference type="ARBA" id="ARBA00023157"/>
    </source>
</evidence>
<accession>A0AA40AY12</accession>
<evidence type="ECO:0000256" key="4">
    <source>
        <dbReference type="ARBA" id="ARBA00022801"/>
    </source>
</evidence>
<gene>
    <name evidence="8" type="ORF">B0H67DRAFT_640677</name>
</gene>
<dbReference type="InterPro" id="IPR012341">
    <property type="entry name" value="6hp_glycosidase-like_sf"/>
</dbReference>
<evidence type="ECO:0000256" key="2">
    <source>
        <dbReference type="ARBA" id="ARBA00004922"/>
    </source>
</evidence>
<comment type="pathway">
    <text evidence="2">Protein modification; protein glycosylation.</text>
</comment>
<comment type="cofactor">
    <cofactor evidence="1 6">
        <name>Ca(2+)</name>
        <dbReference type="ChEBI" id="CHEBI:29108"/>
    </cofactor>
</comment>
<dbReference type="InterPro" id="IPR001382">
    <property type="entry name" value="Glyco_hydro_47"/>
</dbReference>
<keyword evidence="5" id="KW-1015">Disulfide bond</keyword>
<dbReference type="GO" id="GO:0005975">
    <property type="term" value="P:carbohydrate metabolic process"/>
    <property type="evidence" value="ECO:0007669"/>
    <property type="project" value="InterPro"/>
</dbReference>
<proteinExistence type="inferred from homology"/>
<comment type="similarity">
    <text evidence="3">Belongs to the glycosyl hydrolase 47 family.</text>
</comment>
<dbReference type="InterPro" id="IPR050749">
    <property type="entry name" value="Glycosyl_Hydrolase_47"/>
</dbReference>
<name>A0AA40AY12_9PEZI</name>
<dbReference type="EMBL" id="JAUKUA010000002">
    <property type="protein sequence ID" value="KAK0724104.1"/>
    <property type="molecule type" value="Genomic_DNA"/>
</dbReference>